<dbReference type="EMBL" id="GAMD01003464">
    <property type="protein sequence ID" value="JAA98126.1"/>
    <property type="molecule type" value="mRNA"/>
</dbReference>
<accession>T1DPC2</accession>
<organism evidence="2">
    <name type="scientific">Anopheles aquasalis</name>
    <name type="common">Malaria mosquito</name>
    <dbReference type="NCBI Taxonomy" id="42839"/>
    <lineage>
        <taxon>Eukaryota</taxon>
        <taxon>Metazoa</taxon>
        <taxon>Ecdysozoa</taxon>
        <taxon>Arthropoda</taxon>
        <taxon>Hexapoda</taxon>
        <taxon>Insecta</taxon>
        <taxon>Pterygota</taxon>
        <taxon>Neoptera</taxon>
        <taxon>Endopterygota</taxon>
        <taxon>Diptera</taxon>
        <taxon>Nematocera</taxon>
        <taxon>Culicoidea</taxon>
        <taxon>Culicidae</taxon>
        <taxon>Anophelinae</taxon>
        <taxon>Anopheles</taxon>
    </lineage>
</organism>
<dbReference type="AlphaFoldDB" id="T1DPC2"/>
<reference evidence="2" key="1">
    <citation type="submission" date="2013-07" db="EMBL/GenBank/DDBJ databases">
        <title>Transcriptome sequencing and developmental regulation of gene expression in Anopheles aquasalis.</title>
        <authorList>
            <consortium name="Brazilian Malaria Network (MCT/CNPq/MS/SCTIE/DECIT/PRONEX 555648/2009-5) and Research Network on Bioactive Molecules from Arthropod Vectors (NAP-MOBIARVE"/>
            <consortium name="University of Sao Paulo)"/>
            <person name="Marinotti O."/>
            <person name="Ribeiro J.M.C."/>
            <person name="Costa-da-Silva A.L."/>
            <person name="Silva M.C.P."/>
            <person name="Lopes A.R."/>
            <person name="Barros M.S."/>
            <person name="Sa-Nunes A."/>
            <person name="Konjin B.B."/>
            <person name="Carvalho E."/>
            <person name="Suesdek L."/>
            <person name="Silva-Neto M.A.C."/>
            <person name="Capurro M.L."/>
        </authorList>
    </citation>
    <scope>NUCLEOTIDE SEQUENCE</scope>
    <source>
        <tissue evidence="2">Whole body</tissue>
    </source>
</reference>
<sequence>MAAPMAAPSQGPGLMAQMAATAGGVAIGSAVGHTVGHALTGMFSGSDSKEAAPPPRQPRCSSTRRHQRQLPRVAPAPGRSSSSSPAPRISPI</sequence>
<proteinExistence type="evidence at transcript level"/>
<evidence type="ECO:0000313" key="2">
    <source>
        <dbReference type="EMBL" id="JAA98126.1"/>
    </source>
</evidence>
<feature type="compositionally biased region" description="Low complexity" evidence="1">
    <location>
        <begin position="71"/>
        <end position="92"/>
    </location>
</feature>
<evidence type="ECO:0000256" key="1">
    <source>
        <dbReference type="SAM" id="MobiDB-lite"/>
    </source>
</evidence>
<feature type="region of interest" description="Disordered" evidence="1">
    <location>
        <begin position="39"/>
        <end position="92"/>
    </location>
</feature>
<name>T1DPC2_ANOAQ</name>
<protein>
    <submittedName>
        <fullName evidence="2">Putative gamma-subunitmethylmalonyl-coa decarboxyl</fullName>
    </submittedName>
</protein>